<dbReference type="PANTHER" id="PTHR23513:SF11">
    <property type="entry name" value="STAPHYLOFERRIN A TRANSPORTER"/>
    <property type="match status" value="1"/>
</dbReference>
<dbReference type="PANTHER" id="PTHR23513">
    <property type="entry name" value="INTEGRAL MEMBRANE EFFLUX PROTEIN-RELATED"/>
    <property type="match status" value="1"/>
</dbReference>
<dbReference type="GO" id="GO:0022857">
    <property type="term" value="F:transmembrane transporter activity"/>
    <property type="evidence" value="ECO:0007669"/>
    <property type="project" value="InterPro"/>
</dbReference>
<organism evidence="7 8">
    <name type="scientific">Reinekea marinisedimentorum</name>
    <dbReference type="NCBI Taxonomy" id="230495"/>
    <lineage>
        <taxon>Bacteria</taxon>
        <taxon>Pseudomonadati</taxon>
        <taxon>Pseudomonadota</taxon>
        <taxon>Gammaproteobacteria</taxon>
        <taxon>Oceanospirillales</taxon>
        <taxon>Saccharospirillaceae</taxon>
        <taxon>Reinekea</taxon>
    </lineage>
</organism>
<feature type="transmembrane region" description="Helical" evidence="6">
    <location>
        <begin position="228"/>
        <end position="248"/>
    </location>
</feature>
<dbReference type="InterPro" id="IPR036259">
    <property type="entry name" value="MFS_trans_sf"/>
</dbReference>
<name>A0A4R3I2G5_9GAMM</name>
<evidence type="ECO:0000256" key="5">
    <source>
        <dbReference type="ARBA" id="ARBA00023136"/>
    </source>
</evidence>
<feature type="transmembrane region" description="Helical" evidence="6">
    <location>
        <begin position="139"/>
        <end position="158"/>
    </location>
</feature>
<dbReference type="InterPro" id="IPR011701">
    <property type="entry name" value="MFS"/>
</dbReference>
<evidence type="ECO:0000256" key="4">
    <source>
        <dbReference type="ARBA" id="ARBA00022989"/>
    </source>
</evidence>
<feature type="transmembrane region" description="Helical" evidence="6">
    <location>
        <begin position="47"/>
        <end position="68"/>
    </location>
</feature>
<feature type="transmembrane region" description="Helical" evidence="6">
    <location>
        <begin position="279"/>
        <end position="296"/>
    </location>
</feature>
<evidence type="ECO:0000313" key="8">
    <source>
        <dbReference type="Proteomes" id="UP000295793"/>
    </source>
</evidence>
<gene>
    <name evidence="7" type="ORF">BCF53_11148</name>
</gene>
<comment type="caution">
    <text evidence="7">The sequence shown here is derived from an EMBL/GenBank/DDBJ whole genome shotgun (WGS) entry which is preliminary data.</text>
</comment>
<dbReference type="Proteomes" id="UP000295793">
    <property type="component" value="Unassembled WGS sequence"/>
</dbReference>
<protein>
    <submittedName>
        <fullName evidence="7">Putative MFS family arabinose efflux permease</fullName>
    </submittedName>
</protein>
<evidence type="ECO:0000256" key="3">
    <source>
        <dbReference type="ARBA" id="ARBA00022692"/>
    </source>
</evidence>
<dbReference type="SUPFAM" id="SSF103473">
    <property type="entry name" value="MFS general substrate transporter"/>
    <property type="match status" value="1"/>
</dbReference>
<keyword evidence="5 6" id="KW-0472">Membrane</keyword>
<keyword evidence="3 6" id="KW-0812">Transmembrane</keyword>
<evidence type="ECO:0000256" key="1">
    <source>
        <dbReference type="ARBA" id="ARBA00004651"/>
    </source>
</evidence>
<keyword evidence="2" id="KW-1003">Cell membrane</keyword>
<evidence type="ECO:0000256" key="6">
    <source>
        <dbReference type="SAM" id="Phobius"/>
    </source>
</evidence>
<dbReference type="Pfam" id="PF07690">
    <property type="entry name" value="MFS_1"/>
    <property type="match status" value="1"/>
</dbReference>
<reference evidence="7 8" key="1">
    <citation type="submission" date="2019-03" db="EMBL/GenBank/DDBJ databases">
        <title>Genomic Encyclopedia of Archaeal and Bacterial Type Strains, Phase II (KMG-II): from individual species to whole genera.</title>
        <authorList>
            <person name="Goeker M."/>
        </authorList>
    </citation>
    <scope>NUCLEOTIDE SEQUENCE [LARGE SCALE GENOMIC DNA]</scope>
    <source>
        <strain evidence="7 8">DSM 15388</strain>
    </source>
</reference>
<feature type="transmembrane region" description="Helical" evidence="6">
    <location>
        <begin position="316"/>
        <end position="337"/>
    </location>
</feature>
<evidence type="ECO:0000256" key="2">
    <source>
        <dbReference type="ARBA" id="ARBA00022475"/>
    </source>
</evidence>
<dbReference type="EMBL" id="SLZR01000011">
    <property type="protein sequence ID" value="TCS39957.1"/>
    <property type="molecule type" value="Genomic_DNA"/>
</dbReference>
<accession>A0A4R3I2G5</accession>
<keyword evidence="8" id="KW-1185">Reference proteome</keyword>
<feature type="transmembrane region" description="Helical" evidence="6">
    <location>
        <begin position="189"/>
        <end position="208"/>
    </location>
</feature>
<evidence type="ECO:0000313" key="7">
    <source>
        <dbReference type="EMBL" id="TCS39957.1"/>
    </source>
</evidence>
<comment type="subcellular location">
    <subcellularLocation>
        <location evidence="1">Cell membrane</location>
        <topology evidence="1">Multi-pass membrane protein</topology>
    </subcellularLocation>
</comment>
<feature type="transmembrane region" description="Helical" evidence="6">
    <location>
        <begin position="13"/>
        <end position="35"/>
    </location>
</feature>
<feature type="transmembrane region" description="Helical" evidence="6">
    <location>
        <begin position="343"/>
        <end position="363"/>
    </location>
</feature>
<dbReference type="AlphaFoldDB" id="A0A4R3I2G5"/>
<proteinExistence type="predicted"/>
<keyword evidence="4 6" id="KW-1133">Transmembrane helix</keyword>
<dbReference type="GO" id="GO:0005886">
    <property type="term" value="C:plasma membrane"/>
    <property type="evidence" value="ECO:0007669"/>
    <property type="project" value="UniProtKB-SubCell"/>
</dbReference>
<feature type="transmembrane region" description="Helical" evidence="6">
    <location>
        <begin position="255"/>
        <end position="273"/>
    </location>
</feature>
<dbReference type="Gene3D" id="1.20.1250.20">
    <property type="entry name" value="MFS general substrate transporter like domains"/>
    <property type="match status" value="1"/>
</dbReference>
<sequence length="381" mass="42364">MALPWVMLSSPNMGAFVALVTLVCTAVSFVLTPFFSTLVDRHSRKKILVWVLAIQAITAFGIMLSYALGFASNWVLASAQLIFWVVSNLGWSANNAFTQENYDRHEYAALSGKQEVVVQGTTLLAGAVGVVLLESWAMQSFAMFAAVTSLLGMACYLLTPYRQKLRRPDALSFRRQLFESKTIYRNDPVFYSILLLSSLSYPVLTYLSKLVPIWFAEQGVSGRWFASYYLFFGVGSLVTGIFITRLLALSSLKNIMLAALALSALMLVGMSVFISPLFLLIFVAGFGFSNALNRIARINWMHIRIDVNQRGRADGLVALFSTLVQNLSYLLIAFLASRHIVQFGFVIAALVIVLATVTMYLLIGVNRRTEETSINKKVQMY</sequence>